<dbReference type="Proteomes" id="UP000031938">
    <property type="component" value="Unassembled WGS sequence"/>
</dbReference>
<accession>A0A0C2W3L0</accession>
<dbReference type="EMBL" id="JXRP01000008">
    <property type="protein sequence ID" value="KIL50648.1"/>
    <property type="molecule type" value="Genomic_DNA"/>
</dbReference>
<organism evidence="1 2">
    <name type="scientific">Jeotgalibacillus soli</name>
    <dbReference type="NCBI Taxonomy" id="889306"/>
    <lineage>
        <taxon>Bacteria</taxon>
        <taxon>Bacillati</taxon>
        <taxon>Bacillota</taxon>
        <taxon>Bacilli</taxon>
        <taxon>Bacillales</taxon>
        <taxon>Caryophanaceae</taxon>
        <taxon>Jeotgalibacillus</taxon>
    </lineage>
</organism>
<dbReference type="STRING" id="889306.KP78_06490"/>
<name>A0A0C2W3L0_9BACL</name>
<evidence type="ECO:0000313" key="1">
    <source>
        <dbReference type="EMBL" id="KIL50648.1"/>
    </source>
</evidence>
<keyword evidence="2" id="KW-1185">Reference proteome</keyword>
<comment type="caution">
    <text evidence="1">The sequence shown here is derived from an EMBL/GenBank/DDBJ whole genome shotgun (WGS) entry which is preliminary data.</text>
</comment>
<sequence length="38" mass="4530">MNKRHSASFYPIRFLLRSWERNEQQKGGTFIIACSIPF</sequence>
<protein>
    <submittedName>
        <fullName evidence="1">Uncharacterized protein</fullName>
    </submittedName>
</protein>
<proteinExistence type="predicted"/>
<dbReference type="PATRIC" id="fig|889306.3.peg.647"/>
<reference evidence="1 2" key="1">
    <citation type="submission" date="2015-01" db="EMBL/GenBank/DDBJ databases">
        <title>Genome sequencing of Jeotgalibacillus soli.</title>
        <authorList>
            <person name="Goh K.M."/>
            <person name="Chan K.-G."/>
            <person name="Yaakop A.S."/>
            <person name="Ee R."/>
            <person name="Gan H.M."/>
            <person name="Chan C.S."/>
        </authorList>
    </citation>
    <scope>NUCLEOTIDE SEQUENCE [LARGE SCALE GENOMIC DNA]</scope>
    <source>
        <strain evidence="1 2">P9</strain>
    </source>
</reference>
<gene>
    <name evidence="1" type="ORF">KP78_06490</name>
</gene>
<evidence type="ECO:0000313" key="2">
    <source>
        <dbReference type="Proteomes" id="UP000031938"/>
    </source>
</evidence>
<dbReference type="AlphaFoldDB" id="A0A0C2W3L0"/>